<evidence type="ECO:0000256" key="1">
    <source>
        <dbReference type="ARBA" id="ARBA00023117"/>
    </source>
</evidence>
<dbReference type="EMBL" id="MLAK01001259">
    <property type="protein sequence ID" value="OHS95255.1"/>
    <property type="molecule type" value="Genomic_DNA"/>
</dbReference>
<evidence type="ECO:0000259" key="2">
    <source>
        <dbReference type="Pfam" id="PF00439"/>
    </source>
</evidence>
<dbReference type="AlphaFoldDB" id="A0A1J4JAJ3"/>
<comment type="caution">
    <text evidence="3">The sequence shown here is derived from an EMBL/GenBank/DDBJ whole genome shotgun (WGS) entry which is preliminary data.</text>
</comment>
<feature type="domain" description="Bromo" evidence="2">
    <location>
        <begin position="14"/>
        <end position="81"/>
    </location>
</feature>
<proteinExistence type="predicted"/>
<evidence type="ECO:0000313" key="4">
    <source>
        <dbReference type="Proteomes" id="UP000179807"/>
    </source>
</evidence>
<dbReference type="InterPro" id="IPR001487">
    <property type="entry name" value="Bromodomain"/>
</dbReference>
<keyword evidence="1" id="KW-0103">Bromodomain</keyword>
<reference evidence="3" key="1">
    <citation type="submission" date="2016-10" db="EMBL/GenBank/DDBJ databases">
        <authorList>
            <person name="Benchimol M."/>
            <person name="Almeida L.G."/>
            <person name="Vasconcelos A.T."/>
            <person name="Perreira-Neves A."/>
            <person name="Rosa I.A."/>
            <person name="Tasca T."/>
            <person name="Bogo M.R."/>
            <person name="de Souza W."/>
        </authorList>
    </citation>
    <scope>NUCLEOTIDE SEQUENCE [LARGE SCALE GENOMIC DNA]</scope>
    <source>
        <strain evidence="3">K</strain>
    </source>
</reference>
<dbReference type="RefSeq" id="XP_068348392.1">
    <property type="nucleotide sequence ID" value="XM_068490565.1"/>
</dbReference>
<sequence>MVENVTWEIQKDLCNQIVDELLQYPIAQVYRVPFSCRYPSNNNPDNYPPQKQSLDVIKERSNDGTYASAKDWHRDMKLFFMAILHKSTKDPLLRLIAREFNRKYEKKMKRFELFQEKKWTEKCNILRKKIDELILNSPETIKPHFPLTMTMKPEEMKIASYDLEFIIRCSRKISKPSDILALSNILEEDCPNISTCGTDVQIDLRALKKQTIFVLLDFFKKRFPEEEIRPKIMFPIPIQ</sequence>
<dbReference type="GeneID" id="94825269"/>
<name>A0A1J4JAJ3_9EUKA</name>
<keyword evidence="4" id="KW-1185">Reference proteome</keyword>
<dbReference type="InterPro" id="IPR036427">
    <property type="entry name" value="Bromodomain-like_sf"/>
</dbReference>
<gene>
    <name evidence="3" type="ORF">TRFO_02241</name>
</gene>
<accession>A0A1J4JAJ3</accession>
<dbReference type="SUPFAM" id="SSF47370">
    <property type="entry name" value="Bromodomain"/>
    <property type="match status" value="1"/>
</dbReference>
<protein>
    <recommendedName>
        <fullName evidence="2">Bromo domain-containing protein</fullName>
    </recommendedName>
</protein>
<dbReference type="Gene3D" id="1.20.920.10">
    <property type="entry name" value="Bromodomain-like"/>
    <property type="match status" value="1"/>
</dbReference>
<dbReference type="Proteomes" id="UP000179807">
    <property type="component" value="Unassembled WGS sequence"/>
</dbReference>
<dbReference type="VEuPathDB" id="TrichDB:TRFO_02241"/>
<organism evidence="3 4">
    <name type="scientific">Tritrichomonas foetus</name>
    <dbReference type="NCBI Taxonomy" id="1144522"/>
    <lineage>
        <taxon>Eukaryota</taxon>
        <taxon>Metamonada</taxon>
        <taxon>Parabasalia</taxon>
        <taxon>Tritrichomonadida</taxon>
        <taxon>Tritrichomonadidae</taxon>
        <taxon>Tritrichomonas</taxon>
    </lineage>
</organism>
<dbReference type="Pfam" id="PF00439">
    <property type="entry name" value="Bromodomain"/>
    <property type="match status" value="1"/>
</dbReference>
<evidence type="ECO:0000313" key="3">
    <source>
        <dbReference type="EMBL" id="OHS95255.1"/>
    </source>
</evidence>